<keyword evidence="8 11" id="KW-0067">ATP-binding</keyword>
<dbReference type="EC" id="2.7.4.6" evidence="3 11"/>
<evidence type="ECO:0000256" key="4">
    <source>
        <dbReference type="ARBA" id="ARBA00017632"/>
    </source>
</evidence>
<accession>A0A316U5S2</accession>
<dbReference type="STRING" id="1684307.A0A316U5S2"/>
<feature type="binding site" evidence="9">
    <location>
        <position position="114"/>
    </location>
    <ligand>
        <name>ATP</name>
        <dbReference type="ChEBI" id="CHEBI:30616"/>
    </ligand>
</feature>
<feature type="binding site" evidence="9">
    <location>
        <position position="11"/>
    </location>
    <ligand>
        <name>ATP</name>
        <dbReference type="ChEBI" id="CHEBI:30616"/>
    </ligand>
</feature>
<dbReference type="GO" id="GO:0006228">
    <property type="term" value="P:UTP biosynthetic process"/>
    <property type="evidence" value="ECO:0007669"/>
    <property type="project" value="InterPro"/>
</dbReference>
<evidence type="ECO:0000256" key="1">
    <source>
        <dbReference type="ARBA" id="ARBA00001946"/>
    </source>
</evidence>
<evidence type="ECO:0000256" key="10">
    <source>
        <dbReference type="RuleBase" id="RU004011"/>
    </source>
</evidence>
<dbReference type="GO" id="GO:0005524">
    <property type="term" value="F:ATP binding"/>
    <property type="evidence" value="ECO:0007669"/>
    <property type="project" value="UniProtKB-KW"/>
</dbReference>
<dbReference type="Pfam" id="PF00334">
    <property type="entry name" value="NDK"/>
    <property type="match status" value="1"/>
</dbReference>
<keyword evidence="7 11" id="KW-0418">Kinase</keyword>
<reference evidence="13 14" key="1">
    <citation type="journal article" date="2018" name="Mol. Biol. Evol.">
        <title>Broad Genomic Sampling Reveals a Smut Pathogenic Ancestry of the Fungal Clade Ustilaginomycotina.</title>
        <authorList>
            <person name="Kijpornyongpan T."/>
            <person name="Mondo S.J."/>
            <person name="Barry K."/>
            <person name="Sandor L."/>
            <person name="Lee J."/>
            <person name="Lipzen A."/>
            <person name="Pangilinan J."/>
            <person name="LaButti K."/>
            <person name="Hainaut M."/>
            <person name="Henrissat B."/>
            <person name="Grigoriev I.V."/>
            <person name="Spatafora J.W."/>
            <person name="Aime M.C."/>
        </authorList>
    </citation>
    <scope>NUCLEOTIDE SEQUENCE [LARGE SCALE GENOMIC DNA]</scope>
    <source>
        <strain evidence="13 14">MCA 4718</strain>
    </source>
</reference>
<dbReference type="NCBIfam" id="NF001908">
    <property type="entry name" value="PRK00668.1"/>
    <property type="match status" value="1"/>
</dbReference>
<dbReference type="RefSeq" id="XP_025347739.1">
    <property type="nucleotide sequence ID" value="XM_025490914.1"/>
</dbReference>
<evidence type="ECO:0000256" key="9">
    <source>
        <dbReference type="PROSITE-ProRule" id="PRU00706"/>
    </source>
</evidence>
<dbReference type="GO" id="GO:0006183">
    <property type="term" value="P:GTP biosynthetic process"/>
    <property type="evidence" value="ECO:0007669"/>
    <property type="project" value="InterPro"/>
</dbReference>
<feature type="binding site" evidence="9">
    <location>
        <position position="59"/>
    </location>
    <ligand>
        <name>ATP</name>
        <dbReference type="ChEBI" id="CHEBI:30616"/>
    </ligand>
</feature>
<dbReference type="HAMAP" id="MF_00451">
    <property type="entry name" value="NDP_kinase"/>
    <property type="match status" value="1"/>
</dbReference>
<keyword evidence="5 11" id="KW-0808">Transferase</keyword>
<protein>
    <recommendedName>
        <fullName evidence="4 11">Nucleoside diphosphate kinase</fullName>
        <ecNumber evidence="3 11">2.7.4.6</ecNumber>
    </recommendedName>
</protein>
<feature type="binding site" evidence="9">
    <location>
        <position position="87"/>
    </location>
    <ligand>
        <name>ATP</name>
        <dbReference type="ChEBI" id="CHEBI:30616"/>
    </ligand>
</feature>
<comment type="catalytic activity">
    <reaction evidence="11">
        <text>a 2'-deoxyribonucleoside 5'-diphosphate + ATP = a 2'-deoxyribonucleoside 5'-triphosphate + ADP</text>
        <dbReference type="Rhea" id="RHEA:44640"/>
        <dbReference type="ChEBI" id="CHEBI:30616"/>
        <dbReference type="ChEBI" id="CHEBI:61560"/>
        <dbReference type="ChEBI" id="CHEBI:73316"/>
        <dbReference type="ChEBI" id="CHEBI:456216"/>
        <dbReference type="EC" id="2.7.4.6"/>
    </reaction>
</comment>
<dbReference type="GO" id="GO:0006241">
    <property type="term" value="P:CTP biosynthetic process"/>
    <property type="evidence" value="ECO:0007669"/>
    <property type="project" value="InterPro"/>
</dbReference>
<keyword evidence="14" id="KW-1185">Reference proteome</keyword>
<dbReference type="PANTHER" id="PTHR11349">
    <property type="entry name" value="NUCLEOSIDE DIPHOSPHATE KINASE"/>
    <property type="match status" value="1"/>
</dbReference>
<evidence type="ECO:0000256" key="11">
    <source>
        <dbReference type="RuleBase" id="RU004013"/>
    </source>
</evidence>
<feature type="domain" description="Nucleoside diphosphate kinase-like" evidence="12">
    <location>
        <begin position="3"/>
        <end position="140"/>
    </location>
</feature>
<dbReference type="PRINTS" id="PR01243">
    <property type="entry name" value="NUCDPKINASE"/>
</dbReference>
<keyword evidence="6 11" id="KW-0547">Nucleotide-binding</keyword>
<evidence type="ECO:0000256" key="3">
    <source>
        <dbReference type="ARBA" id="ARBA00012966"/>
    </source>
</evidence>
<dbReference type="Gene3D" id="3.30.70.141">
    <property type="entry name" value="Nucleoside diphosphate kinase-like domain"/>
    <property type="match status" value="1"/>
</dbReference>
<evidence type="ECO:0000256" key="7">
    <source>
        <dbReference type="ARBA" id="ARBA00022777"/>
    </source>
</evidence>
<comment type="cofactor">
    <cofactor evidence="1">
        <name>Mg(2+)</name>
        <dbReference type="ChEBI" id="CHEBI:18420"/>
    </cofactor>
</comment>
<evidence type="ECO:0000259" key="12">
    <source>
        <dbReference type="SMART" id="SM00562"/>
    </source>
</evidence>
<dbReference type="GeneID" id="37012648"/>
<feature type="binding site" evidence="9">
    <location>
        <position position="93"/>
    </location>
    <ligand>
        <name>ATP</name>
        <dbReference type="ChEBI" id="CHEBI:30616"/>
    </ligand>
</feature>
<dbReference type="PROSITE" id="PS51374">
    <property type="entry name" value="NDPK_LIKE"/>
    <property type="match status" value="1"/>
</dbReference>
<dbReference type="PROSITE" id="PS00469">
    <property type="entry name" value="NDPK"/>
    <property type="match status" value="1"/>
</dbReference>
<evidence type="ECO:0000256" key="8">
    <source>
        <dbReference type="ARBA" id="ARBA00022840"/>
    </source>
</evidence>
<dbReference type="SUPFAM" id="SSF54919">
    <property type="entry name" value="Nucleoside diphosphate kinase, NDK"/>
    <property type="match status" value="1"/>
</dbReference>
<evidence type="ECO:0000313" key="13">
    <source>
        <dbReference type="EMBL" id="PWN20579.1"/>
    </source>
</evidence>
<evidence type="ECO:0000256" key="6">
    <source>
        <dbReference type="ARBA" id="ARBA00022741"/>
    </source>
</evidence>
<name>A0A316U5S2_9BASI</name>
<dbReference type="Proteomes" id="UP000245942">
    <property type="component" value="Unassembled WGS sequence"/>
</dbReference>
<sequence length="152" mass="16760">MATEQTFIMIKPDGVQRQLVGEIIGRFERRGYSLVGMKMVHASKEHIEKHYEDLAGKPFYPGLCNYMSSGPVVAMIWQGKDVVKQGRALLGATNPLASAPGTIRGDFAIDVGRNICHGSDAVDSAKKEIALWFGAQDGAISYKRAIDQWIYE</sequence>
<feature type="active site" description="Pros-phosphohistidine intermediate" evidence="9">
    <location>
        <position position="117"/>
    </location>
</feature>
<evidence type="ECO:0000256" key="5">
    <source>
        <dbReference type="ARBA" id="ARBA00022679"/>
    </source>
</evidence>
<gene>
    <name evidence="13" type="ORF">BCV69DRAFT_270149</name>
</gene>
<dbReference type="OrthoDB" id="2162449at2759"/>
<comment type="similarity">
    <text evidence="2 9 10">Belongs to the NDK family.</text>
</comment>
<dbReference type="CDD" id="cd04413">
    <property type="entry name" value="NDPk_I"/>
    <property type="match status" value="1"/>
</dbReference>
<dbReference type="InterPro" id="IPR036850">
    <property type="entry name" value="NDK-like_dom_sf"/>
</dbReference>
<dbReference type="AlphaFoldDB" id="A0A316U5S2"/>
<dbReference type="EMBL" id="KZ819327">
    <property type="protein sequence ID" value="PWN20579.1"/>
    <property type="molecule type" value="Genomic_DNA"/>
</dbReference>
<dbReference type="GO" id="GO:0004550">
    <property type="term" value="F:nucleoside diphosphate kinase activity"/>
    <property type="evidence" value="ECO:0007669"/>
    <property type="project" value="UniProtKB-EC"/>
</dbReference>
<feature type="binding site" evidence="9">
    <location>
        <position position="104"/>
    </location>
    <ligand>
        <name>ATP</name>
        <dbReference type="ChEBI" id="CHEBI:30616"/>
    </ligand>
</feature>
<dbReference type="SMART" id="SM00562">
    <property type="entry name" value="NDK"/>
    <property type="match status" value="1"/>
</dbReference>
<organism evidence="13 14">
    <name type="scientific">Pseudomicrostroma glucosiphilum</name>
    <dbReference type="NCBI Taxonomy" id="1684307"/>
    <lineage>
        <taxon>Eukaryota</taxon>
        <taxon>Fungi</taxon>
        <taxon>Dikarya</taxon>
        <taxon>Basidiomycota</taxon>
        <taxon>Ustilaginomycotina</taxon>
        <taxon>Exobasidiomycetes</taxon>
        <taxon>Microstromatales</taxon>
        <taxon>Microstromatales incertae sedis</taxon>
        <taxon>Pseudomicrostroma</taxon>
    </lineage>
</organism>
<evidence type="ECO:0000313" key="14">
    <source>
        <dbReference type="Proteomes" id="UP000245942"/>
    </source>
</evidence>
<dbReference type="InterPro" id="IPR034907">
    <property type="entry name" value="NDK-like_dom"/>
</dbReference>
<dbReference type="FunFam" id="3.30.70.141:FF:000002">
    <property type="entry name" value="Nucleoside diphosphate kinase"/>
    <property type="match status" value="1"/>
</dbReference>
<proteinExistence type="inferred from homology"/>
<dbReference type="InterPro" id="IPR023005">
    <property type="entry name" value="Nucleoside_diP_kinase_AS"/>
</dbReference>
<evidence type="ECO:0000256" key="2">
    <source>
        <dbReference type="ARBA" id="ARBA00008142"/>
    </source>
</evidence>
<dbReference type="InterPro" id="IPR001564">
    <property type="entry name" value="Nucleoside_diP_kinase"/>
</dbReference>